<evidence type="ECO:0000313" key="1">
    <source>
        <dbReference type="EMBL" id="GET36019.1"/>
    </source>
</evidence>
<accession>A0AAV3X1X2</accession>
<dbReference type="EMBL" id="BLAY01000007">
    <property type="protein sequence ID" value="GET36019.1"/>
    <property type="molecule type" value="Genomic_DNA"/>
</dbReference>
<name>A0AAV3X1X2_9CYAN</name>
<dbReference type="RefSeq" id="WP_226575030.1">
    <property type="nucleotide sequence ID" value="NZ_BLAY01000007.1"/>
</dbReference>
<keyword evidence="2" id="KW-1185">Reference proteome</keyword>
<organism evidence="1 2">
    <name type="scientific">Microseira wollei NIES-4236</name>
    <dbReference type="NCBI Taxonomy" id="2530354"/>
    <lineage>
        <taxon>Bacteria</taxon>
        <taxon>Bacillati</taxon>
        <taxon>Cyanobacteriota</taxon>
        <taxon>Cyanophyceae</taxon>
        <taxon>Oscillatoriophycideae</taxon>
        <taxon>Aerosakkonematales</taxon>
        <taxon>Aerosakkonemataceae</taxon>
        <taxon>Microseira</taxon>
    </lineage>
</organism>
<comment type="caution">
    <text evidence="1">The sequence shown here is derived from an EMBL/GenBank/DDBJ whole genome shotgun (WGS) entry which is preliminary data.</text>
</comment>
<sequence>MPAALSFYYPADEEYQAERFGDVSLRNAAPFIEVYKSQKLNSNELSFDLLVNSFENVVKHKIAMLLAPRLHKRSRGAT</sequence>
<protein>
    <submittedName>
        <fullName evidence="1">Uncharacterized protein</fullName>
    </submittedName>
</protein>
<dbReference type="Proteomes" id="UP001050975">
    <property type="component" value="Unassembled WGS sequence"/>
</dbReference>
<reference evidence="1" key="1">
    <citation type="submission" date="2019-10" db="EMBL/GenBank/DDBJ databases">
        <title>Draft genome sequece of Microseira wollei NIES-4236.</title>
        <authorList>
            <person name="Yamaguchi H."/>
            <person name="Suzuki S."/>
            <person name="Kawachi M."/>
        </authorList>
    </citation>
    <scope>NUCLEOTIDE SEQUENCE</scope>
    <source>
        <strain evidence="1">NIES-4236</strain>
    </source>
</reference>
<gene>
    <name evidence="1" type="ORF">MiSe_07670</name>
</gene>
<dbReference type="AlphaFoldDB" id="A0AAV3X1X2"/>
<evidence type="ECO:0000313" key="2">
    <source>
        <dbReference type="Proteomes" id="UP001050975"/>
    </source>
</evidence>
<proteinExistence type="predicted"/>